<feature type="region of interest" description="Disordered" evidence="1">
    <location>
        <begin position="108"/>
        <end position="130"/>
    </location>
</feature>
<dbReference type="EMBL" id="MN739408">
    <property type="protein sequence ID" value="QHT03283.1"/>
    <property type="molecule type" value="Genomic_DNA"/>
</dbReference>
<evidence type="ECO:0000256" key="1">
    <source>
        <dbReference type="SAM" id="MobiDB-lite"/>
    </source>
</evidence>
<accession>A0A6C0CG56</accession>
<sequence>MDPVSKTDLVALRAQKKIEEKNEYIARLIKDVYNVVTAQARDTDGTRIQWCFARFSNLAEFPNIKDEIVAQLETLFPDCDIKYVLPVDDVGGLASHVILVNWDEPRNDPPSSPIVPPEPVILPPFPSPTE</sequence>
<proteinExistence type="predicted"/>
<dbReference type="AlphaFoldDB" id="A0A6C0CG56"/>
<evidence type="ECO:0000313" key="2">
    <source>
        <dbReference type="EMBL" id="QHT03283.1"/>
    </source>
</evidence>
<protein>
    <submittedName>
        <fullName evidence="2">Uncharacterized protein</fullName>
    </submittedName>
</protein>
<reference evidence="2" key="1">
    <citation type="journal article" date="2020" name="Nature">
        <title>Giant virus diversity and host interactions through global metagenomics.</title>
        <authorList>
            <person name="Schulz F."/>
            <person name="Roux S."/>
            <person name="Paez-Espino D."/>
            <person name="Jungbluth S."/>
            <person name="Walsh D.A."/>
            <person name="Denef V.J."/>
            <person name="McMahon K.D."/>
            <person name="Konstantinidis K.T."/>
            <person name="Eloe-Fadrosh E.A."/>
            <person name="Kyrpides N.C."/>
            <person name="Woyke T."/>
        </authorList>
    </citation>
    <scope>NUCLEOTIDE SEQUENCE</scope>
    <source>
        <strain evidence="2">GVMAG-M-3300020728-1</strain>
    </source>
</reference>
<organism evidence="2">
    <name type="scientific">viral metagenome</name>
    <dbReference type="NCBI Taxonomy" id="1070528"/>
    <lineage>
        <taxon>unclassified sequences</taxon>
        <taxon>metagenomes</taxon>
        <taxon>organismal metagenomes</taxon>
    </lineage>
</organism>
<name>A0A6C0CG56_9ZZZZ</name>